<reference evidence="1 2" key="1">
    <citation type="journal article" date="2019" name="Int. J. Syst. Evol. Microbiol.">
        <title>The Global Catalogue of Microorganisms (GCM) 10K type strain sequencing project: providing services to taxonomists for standard genome sequencing and annotation.</title>
        <authorList>
            <consortium name="The Broad Institute Genomics Platform"/>
            <consortium name="The Broad Institute Genome Sequencing Center for Infectious Disease"/>
            <person name="Wu L."/>
            <person name="Ma J."/>
        </authorList>
    </citation>
    <scope>NUCLEOTIDE SEQUENCE [LARGE SCALE GENOMIC DNA]</scope>
    <source>
        <strain evidence="1 2">JCM 6486</strain>
    </source>
</reference>
<protein>
    <recommendedName>
        <fullName evidence="3">RadC-like JAB domain-containing protein</fullName>
    </recommendedName>
</protein>
<proteinExistence type="predicted"/>
<evidence type="ECO:0000313" key="1">
    <source>
        <dbReference type="EMBL" id="GAA0861669.1"/>
    </source>
</evidence>
<comment type="caution">
    <text evidence="1">The sequence shown here is derived from an EMBL/GenBank/DDBJ whole genome shotgun (WGS) entry which is preliminary data.</text>
</comment>
<evidence type="ECO:0000313" key="2">
    <source>
        <dbReference type="Proteomes" id="UP001400965"/>
    </source>
</evidence>
<sequence length="66" mass="7517">MILYLMNNINHIKTKADFLWTIEETVKNAIEDGVSLLEASIDCHDVLGFEDNKGLGYVNSKYLELI</sequence>
<organism evidence="1 2">
    <name type="scientific">Paraclostridium tenue</name>
    <dbReference type="NCBI Taxonomy" id="1737"/>
    <lineage>
        <taxon>Bacteria</taxon>
        <taxon>Bacillati</taxon>
        <taxon>Bacillota</taxon>
        <taxon>Clostridia</taxon>
        <taxon>Peptostreptococcales</taxon>
        <taxon>Peptostreptococcaceae</taxon>
        <taxon>Paraclostridium</taxon>
    </lineage>
</organism>
<keyword evidence="2" id="KW-1185">Reference proteome</keyword>
<evidence type="ECO:0008006" key="3">
    <source>
        <dbReference type="Google" id="ProtNLM"/>
    </source>
</evidence>
<dbReference type="EMBL" id="BAAACP010000002">
    <property type="protein sequence ID" value="GAA0861669.1"/>
    <property type="molecule type" value="Genomic_DNA"/>
</dbReference>
<dbReference type="Proteomes" id="UP001400965">
    <property type="component" value="Unassembled WGS sequence"/>
</dbReference>
<accession>A0ABN1LY65</accession>
<name>A0ABN1LY65_9FIRM</name>
<gene>
    <name evidence="1" type="ORF">GCM10008917_03950</name>
</gene>